<evidence type="ECO:0000313" key="2">
    <source>
        <dbReference type="Proteomes" id="UP000008311"/>
    </source>
</evidence>
<keyword evidence="2" id="KW-1185">Reference proteome</keyword>
<reference evidence="2" key="1">
    <citation type="journal article" date="2010" name="Nat. Biotechnol.">
        <title>Draft genome sequence of the oilseed species Ricinus communis.</title>
        <authorList>
            <person name="Chan A.P."/>
            <person name="Crabtree J."/>
            <person name="Zhao Q."/>
            <person name="Lorenzi H."/>
            <person name="Orvis J."/>
            <person name="Puiu D."/>
            <person name="Melake-Berhan A."/>
            <person name="Jones K.M."/>
            <person name="Redman J."/>
            <person name="Chen G."/>
            <person name="Cahoon E.B."/>
            <person name="Gedil M."/>
            <person name="Stanke M."/>
            <person name="Haas B.J."/>
            <person name="Wortman J.R."/>
            <person name="Fraser-Liggett C.M."/>
            <person name="Ravel J."/>
            <person name="Rabinowicz P.D."/>
        </authorList>
    </citation>
    <scope>NUCLEOTIDE SEQUENCE [LARGE SCALE GENOMIC DNA]</scope>
    <source>
        <strain evidence="2">cv. Hale</strain>
    </source>
</reference>
<dbReference type="AlphaFoldDB" id="B9SJE4"/>
<dbReference type="InParanoid" id="B9SJE4"/>
<dbReference type="Proteomes" id="UP000008311">
    <property type="component" value="Unassembled WGS sequence"/>
</dbReference>
<accession>B9SJE4</accession>
<evidence type="ECO:0000313" key="1">
    <source>
        <dbReference type="EMBL" id="EEF36307.1"/>
    </source>
</evidence>
<name>B9SJE4_RICCO</name>
<gene>
    <name evidence="1" type="ORF">RCOM_0526210</name>
</gene>
<sequence>MLPFHQWIGVACSAKFPGERMNTNSKIPGTERLELAICPYRLQWLRIKI</sequence>
<protein>
    <submittedName>
        <fullName evidence="1">Uncharacterized protein</fullName>
    </submittedName>
</protein>
<organism evidence="1 2">
    <name type="scientific">Ricinus communis</name>
    <name type="common">Castor bean</name>
    <dbReference type="NCBI Taxonomy" id="3988"/>
    <lineage>
        <taxon>Eukaryota</taxon>
        <taxon>Viridiplantae</taxon>
        <taxon>Streptophyta</taxon>
        <taxon>Embryophyta</taxon>
        <taxon>Tracheophyta</taxon>
        <taxon>Spermatophyta</taxon>
        <taxon>Magnoliopsida</taxon>
        <taxon>eudicotyledons</taxon>
        <taxon>Gunneridae</taxon>
        <taxon>Pentapetalae</taxon>
        <taxon>rosids</taxon>
        <taxon>fabids</taxon>
        <taxon>Malpighiales</taxon>
        <taxon>Euphorbiaceae</taxon>
        <taxon>Acalyphoideae</taxon>
        <taxon>Acalypheae</taxon>
        <taxon>Ricinus</taxon>
    </lineage>
</organism>
<dbReference type="EMBL" id="EQ973983">
    <property type="protein sequence ID" value="EEF36307.1"/>
    <property type="molecule type" value="Genomic_DNA"/>
</dbReference>
<proteinExistence type="predicted"/>